<evidence type="ECO:0000256" key="2">
    <source>
        <dbReference type="ARBA" id="ARBA00023315"/>
    </source>
</evidence>
<keyword evidence="1 4" id="KW-0808">Transferase</keyword>
<dbReference type="Gene3D" id="3.40.630.30">
    <property type="match status" value="1"/>
</dbReference>
<accession>A0ABW1JA98</accession>
<dbReference type="RefSeq" id="WP_345716857.1">
    <property type="nucleotide sequence ID" value="NZ_BAABFP010000005.1"/>
</dbReference>
<proteinExistence type="predicted"/>
<evidence type="ECO:0000313" key="5">
    <source>
        <dbReference type="Proteomes" id="UP001596189"/>
    </source>
</evidence>
<protein>
    <submittedName>
        <fullName evidence="4">GNAT family N-acetyltransferase</fullName>
        <ecNumber evidence="4">2.3.-.-</ecNumber>
    </submittedName>
</protein>
<dbReference type="SUPFAM" id="SSF55729">
    <property type="entry name" value="Acyl-CoA N-acyltransferases (Nat)"/>
    <property type="match status" value="1"/>
</dbReference>
<reference evidence="5" key="1">
    <citation type="journal article" date="2019" name="Int. J. Syst. Evol. Microbiol.">
        <title>The Global Catalogue of Microorganisms (GCM) 10K type strain sequencing project: providing services to taxonomists for standard genome sequencing and annotation.</title>
        <authorList>
            <consortium name="The Broad Institute Genomics Platform"/>
            <consortium name="The Broad Institute Genome Sequencing Center for Infectious Disease"/>
            <person name="Wu L."/>
            <person name="Ma J."/>
        </authorList>
    </citation>
    <scope>NUCLEOTIDE SEQUENCE [LARGE SCALE GENOMIC DNA]</scope>
    <source>
        <strain evidence="5">KACC 14249</strain>
    </source>
</reference>
<evidence type="ECO:0000256" key="1">
    <source>
        <dbReference type="ARBA" id="ARBA00022679"/>
    </source>
</evidence>
<feature type="domain" description="N-acetyltransferase" evidence="3">
    <location>
        <begin position="6"/>
        <end position="169"/>
    </location>
</feature>
<dbReference type="PANTHER" id="PTHR43877:SF2">
    <property type="entry name" value="AMINOALKYLPHOSPHONATE N-ACETYLTRANSFERASE-RELATED"/>
    <property type="match status" value="1"/>
</dbReference>
<sequence length="176" mass="18886">MATPAVQLRPATSSDTGEVLTLQRAAFVAEAQLYGEPDIQPLRDTPDDVRRAIGDPRTHVVVAVAVDETEGRPGRLLGSARLVVDPEGLAAVVGRIVVAPDVQGRGLGSLLVQALHDLAAGLGVRRFELWTGGSSQSNLAFYRRHGYVDQETRQDDRGITLQVMRREVPAGSTEPT</sequence>
<dbReference type="CDD" id="cd04301">
    <property type="entry name" value="NAT_SF"/>
    <property type="match status" value="1"/>
</dbReference>
<evidence type="ECO:0000313" key="4">
    <source>
        <dbReference type="EMBL" id="MFC6005990.1"/>
    </source>
</evidence>
<dbReference type="Pfam" id="PF00583">
    <property type="entry name" value="Acetyltransf_1"/>
    <property type="match status" value="1"/>
</dbReference>
<dbReference type="EMBL" id="JBHSRD010000002">
    <property type="protein sequence ID" value="MFC6005990.1"/>
    <property type="molecule type" value="Genomic_DNA"/>
</dbReference>
<dbReference type="PANTHER" id="PTHR43877">
    <property type="entry name" value="AMINOALKYLPHOSPHONATE N-ACETYLTRANSFERASE-RELATED-RELATED"/>
    <property type="match status" value="1"/>
</dbReference>
<dbReference type="EC" id="2.3.-.-" evidence="4"/>
<comment type="caution">
    <text evidence="4">The sequence shown here is derived from an EMBL/GenBank/DDBJ whole genome shotgun (WGS) entry which is preliminary data.</text>
</comment>
<organism evidence="4 5">
    <name type="scientific">Angustibacter luteus</name>
    <dbReference type="NCBI Taxonomy" id="658456"/>
    <lineage>
        <taxon>Bacteria</taxon>
        <taxon>Bacillati</taxon>
        <taxon>Actinomycetota</taxon>
        <taxon>Actinomycetes</taxon>
        <taxon>Kineosporiales</taxon>
        <taxon>Kineosporiaceae</taxon>
    </lineage>
</organism>
<keyword evidence="5" id="KW-1185">Reference proteome</keyword>
<dbReference type="Proteomes" id="UP001596189">
    <property type="component" value="Unassembled WGS sequence"/>
</dbReference>
<dbReference type="InterPro" id="IPR000182">
    <property type="entry name" value="GNAT_dom"/>
</dbReference>
<name>A0ABW1JA98_9ACTN</name>
<dbReference type="GO" id="GO:0016746">
    <property type="term" value="F:acyltransferase activity"/>
    <property type="evidence" value="ECO:0007669"/>
    <property type="project" value="UniProtKB-KW"/>
</dbReference>
<dbReference type="InterPro" id="IPR050832">
    <property type="entry name" value="Bact_Acetyltransf"/>
</dbReference>
<dbReference type="InterPro" id="IPR016181">
    <property type="entry name" value="Acyl_CoA_acyltransferase"/>
</dbReference>
<gene>
    <name evidence="4" type="ORF">ACFQDO_02505</name>
</gene>
<dbReference type="PROSITE" id="PS51186">
    <property type="entry name" value="GNAT"/>
    <property type="match status" value="1"/>
</dbReference>
<evidence type="ECO:0000259" key="3">
    <source>
        <dbReference type="PROSITE" id="PS51186"/>
    </source>
</evidence>
<keyword evidence="2 4" id="KW-0012">Acyltransferase</keyword>